<dbReference type="GeneID" id="37229482"/>
<evidence type="ECO:0000256" key="1">
    <source>
        <dbReference type="SAM" id="MobiDB-lite"/>
    </source>
</evidence>
<sequence>MSRMQKGRILSPPLKRPSEDTTDSENPNNCNPPDIEKYQPYVGHAHLDDDNDDSDDWETLSSSGSSDRRSVAILCAACYGAFAILSFFSAAYYFWCLMPYEPSDSNPFPKRQ</sequence>
<reference evidence="3 4" key="1">
    <citation type="submission" date="2018-02" db="EMBL/GenBank/DDBJ databases">
        <title>The genomes of Aspergillus section Nigri reveals drivers in fungal speciation.</title>
        <authorList>
            <consortium name="DOE Joint Genome Institute"/>
            <person name="Vesth T.C."/>
            <person name="Nybo J."/>
            <person name="Theobald S."/>
            <person name="Brandl J."/>
            <person name="Frisvad J.C."/>
            <person name="Nielsen K.F."/>
            <person name="Lyhne E.K."/>
            <person name="Kogle M.E."/>
            <person name="Kuo A."/>
            <person name="Riley R."/>
            <person name="Clum A."/>
            <person name="Nolan M."/>
            <person name="Lipzen A."/>
            <person name="Salamov A."/>
            <person name="Henrissat B."/>
            <person name="Wiebenga A."/>
            <person name="De vries R.P."/>
            <person name="Grigoriev I.V."/>
            <person name="Mortensen U.H."/>
            <person name="Andersen M.R."/>
            <person name="Baker S.E."/>
        </authorList>
    </citation>
    <scope>NUCLEOTIDE SEQUENCE [LARGE SCALE GENOMIC DNA]</scope>
    <source>
        <strain evidence="3 4">CBS 121593</strain>
    </source>
</reference>
<keyword evidence="2" id="KW-0812">Transmembrane</keyword>
<protein>
    <recommendedName>
        <fullName evidence="5">Transmembrane protein</fullName>
    </recommendedName>
</protein>
<feature type="transmembrane region" description="Helical" evidence="2">
    <location>
        <begin position="71"/>
        <end position="95"/>
    </location>
</feature>
<proteinExistence type="predicted"/>
<evidence type="ECO:0008006" key="5">
    <source>
        <dbReference type="Google" id="ProtNLM"/>
    </source>
</evidence>
<feature type="compositionally biased region" description="Acidic residues" evidence="1">
    <location>
        <begin position="49"/>
        <end position="58"/>
    </location>
</feature>
<evidence type="ECO:0000256" key="2">
    <source>
        <dbReference type="SAM" id="Phobius"/>
    </source>
</evidence>
<evidence type="ECO:0000313" key="4">
    <source>
        <dbReference type="Proteomes" id="UP000249402"/>
    </source>
</evidence>
<dbReference type="Proteomes" id="UP000249402">
    <property type="component" value="Unassembled WGS sequence"/>
</dbReference>
<gene>
    <name evidence="3" type="ORF">BO80DRAFT_57676</name>
</gene>
<accession>A0A395H297</accession>
<keyword evidence="2" id="KW-1133">Transmembrane helix</keyword>
<keyword evidence="2" id="KW-0472">Membrane</keyword>
<name>A0A395H297_9EURO</name>
<dbReference type="AlphaFoldDB" id="A0A395H297"/>
<evidence type="ECO:0000313" key="3">
    <source>
        <dbReference type="EMBL" id="RAL01793.1"/>
    </source>
</evidence>
<organism evidence="3 4">
    <name type="scientific">Aspergillus ibericus CBS 121593</name>
    <dbReference type="NCBI Taxonomy" id="1448316"/>
    <lineage>
        <taxon>Eukaryota</taxon>
        <taxon>Fungi</taxon>
        <taxon>Dikarya</taxon>
        <taxon>Ascomycota</taxon>
        <taxon>Pezizomycotina</taxon>
        <taxon>Eurotiomycetes</taxon>
        <taxon>Eurotiomycetidae</taxon>
        <taxon>Eurotiales</taxon>
        <taxon>Aspergillaceae</taxon>
        <taxon>Aspergillus</taxon>
        <taxon>Aspergillus subgen. Circumdati</taxon>
    </lineage>
</organism>
<dbReference type="OrthoDB" id="4503624at2759"/>
<dbReference type="RefSeq" id="XP_025576120.1">
    <property type="nucleotide sequence ID" value="XM_025724617.1"/>
</dbReference>
<keyword evidence="4" id="KW-1185">Reference proteome</keyword>
<dbReference type="VEuPathDB" id="FungiDB:BO80DRAFT_57676"/>
<feature type="region of interest" description="Disordered" evidence="1">
    <location>
        <begin position="1"/>
        <end position="67"/>
    </location>
</feature>
<dbReference type="EMBL" id="KZ824434">
    <property type="protein sequence ID" value="RAL01793.1"/>
    <property type="molecule type" value="Genomic_DNA"/>
</dbReference>